<evidence type="ECO:0000256" key="1">
    <source>
        <dbReference type="SAM" id="Coils"/>
    </source>
</evidence>
<accession>A0ABS7DSB2</accession>
<proteinExistence type="predicted"/>
<evidence type="ECO:0008006" key="4">
    <source>
        <dbReference type="Google" id="ProtNLM"/>
    </source>
</evidence>
<feature type="coiled-coil region" evidence="1">
    <location>
        <begin position="2"/>
        <end position="29"/>
    </location>
</feature>
<evidence type="ECO:0000313" key="2">
    <source>
        <dbReference type="EMBL" id="MBW7573902.1"/>
    </source>
</evidence>
<gene>
    <name evidence="2" type="ORF">J5W02_13895</name>
</gene>
<keyword evidence="3" id="KW-1185">Reference proteome</keyword>
<dbReference type="EMBL" id="JAGFNZ010000006">
    <property type="protein sequence ID" value="MBW7573902.1"/>
    <property type="molecule type" value="Genomic_DNA"/>
</dbReference>
<sequence length="151" mass="17564">MTKEELSQVRNLKNEIKLLKEQKAEIRQRMSGMSTPHSVQASGKCEPYQLHNITIQGVARSETDAYIEADDKREKIALDLAERERQCLDEYDRINSFVSTVQDSEMRQILTLYYLKGLTWQQVAFKIGENDESYPRRKCTQFLKLAEIADS</sequence>
<reference evidence="2 3" key="1">
    <citation type="submission" date="2021-03" db="EMBL/GenBank/DDBJ databases">
        <title>Caproiciproducens sp. nov. isolated from feces of cow.</title>
        <authorList>
            <person name="Choi J.-Y."/>
        </authorList>
    </citation>
    <scope>NUCLEOTIDE SEQUENCE [LARGE SCALE GENOMIC DNA]</scope>
    <source>
        <strain evidence="2 3">AGMB10547</strain>
    </source>
</reference>
<name>A0ABS7DSB2_9FIRM</name>
<keyword evidence="1" id="KW-0175">Coiled coil</keyword>
<comment type="caution">
    <text evidence="2">The sequence shown here is derived from an EMBL/GenBank/DDBJ whole genome shotgun (WGS) entry which is preliminary data.</text>
</comment>
<organism evidence="2 3">
    <name type="scientific">Caproiciproducens faecalis</name>
    <dbReference type="NCBI Taxonomy" id="2820301"/>
    <lineage>
        <taxon>Bacteria</taxon>
        <taxon>Bacillati</taxon>
        <taxon>Bacillota</taxon>
        <taxon>Clostridia</taxon>
        <taxon>Eubacteriales</taxon>
        <taxon>Acutalibacteraceae</taxon>
        <taxon>Caproiciproducens</taxon>
    </lineage>
</organism>
<dbReference type="RefSeq" id="WP_219966305.1">
    <property type="nucleotide sequence ID" value="NZ_JAGFNZ010000006.1"/>
</dbReference>
<protein>
    <recommendedName>
        <fullName evidence="4">DUF1492 domain-containing protein</fullName>
    </recommendedName>
</protein>
<evidence type="ECO:0000313" key="3">
    <source>
        <dbReference type="Proteomes" id="UP000719942"/>
    </source>
</evidence>
<dbReference type="Proteomes" id="UP000719942">
    <property type="component" value="Unassembled WGS sequence"/>
</dbReference>